<organism evidence="1">
    <name type="scientific">marine sediment metagenome</name>
    <dbReference type="NCBI Taxonomy" id="412755"/>
    <lineage>
        <taxon>unclassified sequences</taxon>
        <taxon>metagenomes</taxon>
        <taxon>ecological metagenomes</taxon>
    </lineage>
</organism>
<reference evidence="1" key="1">
    <citation type="journal article" date="2015" name="Nature">
        <title>Complex archaea that bridge the gap between prokaryotes and eukaryotes.</title>
        <authorList>
            <person name="Spang A."/>
            <person name="Saw J.H."/>
            <person name="Jorgensen S.L."/>
            <person name="Zaremba-Niedzwiedzka K."/>
            <person name="Martijn J."/>
            <person name="Lind A.E."/>
            <person name="van Eijk R."/>
            <person name="Schleper C."/>
            <person name="Guy L."/>
            <person name="Ettema T.J."/>
        </authorList>
    </citation>
    <scope>NUCLEOTIDE SEQUENCE</scope>
</reference>
<dbReference type="AlphaFoldDB" id="A0A0F9HL08"/>
<gene>
    <name evidence="1" type="ORF">LCGC14_1770290</name>
</gene>
<comment type="caution">
    <text evidence="1">The sequence shown here is derived from an EMBL/GenBank/DDBJ whole genome shotgun (WGS) entry which is preliminary data.</text>
</comment>
<protein>
    <submittedName>
        <fullName evidence="1">Uncharacterized protein</fullName>
    </submittedName>
</protein>
<accession>A0A0F9HL08</accession>
<dbReference type="EMBL" id="LAZR01016589">
    <property type="protein sequence ID" value="KKM03847.1"/>
    <property type="molecule type" value="Genomic_DNA"/>
</dbReference>
<proteinExistence type="predicted"/>
<evidence type="ECO:0000313" key="1">
    <source>
        <dbReference type="EMBL" id="KKM03847.1"/>
    </source>
</evidence>
<name>A0A0F9HL08_9ZZZZ</name>
<sequence length="105" mass="12160">MKTKLTAIDIIEVLGNTGKTTFARKGNTALIRRPYGRQVATPAQKIMRDAFRVADAHWAYLSLADRQDWRDYKRWERINGYSQYMKVNITRVRDGLPFIDNPGSI</sequence>